<gene>
    <name evidence="2" type="ORF">B0I24_101224</name>
    <name evidence="3" type="ORF">CWE07_01070</name>
</gene>
<dbReference type="PROSITE" id="PS51186">
    <property type="entry name" value="GNAT"/>
    <property type="match status" value="1"/>
</dbReference>
<feature type="domain" description="N-acetyltransferase" evidence="1">
    <location>
        <begin position="1"/>
        <end position="154"/>
    </location>
</feature>
<reference evidence="2 4" key="2">
    <citation type="submission" date="2018-06" db="EMBL/GenBank/DDBJ databases">
        <title>Genomic Encyclopedia of Type Strains, Phase III (KMG-III): the genomes of soil and plant-associated and newly described type strains.</title>
        <authorList>
            <person name="Whitman W."/>
        </authorList>
    </citation>
    <scope>NUCLEOTIDE SEQUENCE [LARGE SCALE GENOMIC DNA]</scope>
    <source>
        <strain evidence="2 4">CGMCC 1.15366</strain>
    </source>
</reference>
<accession>A0A327X4D2</accession>
<evidence type="ECO:0000313" key="4">
    <source>
        <dbReference type="Proteomes" id="UP000249203"/>
    </source>
</evidence>
<dbReference type="GO" id="GO:0016747">
    <property type="term" value="F:acyltransferase activity, transferring groups other than amino-acyl groups"/>
    <property type="evidence" value="ECO:0007669"/>
    <property type="project" value="InterPro"/>
</dbReference>
<name>A0A327X4D2_9GAMM</name>
<comment type="caution">
    <text evidence="2">The sequence shown here is derived from an EMBL/GenBank/DDBJ whole genome shotgun (WGS) entry which is preliminary data.</text>
</comment>
<dbReference type="Gene3D" id="3.40.630.30">
    <property type="match status" value="1"/>
</dbReference>
<sequence>MIREATTNDISRLIELGEELRQQSPTMPAINPIKARKNLAFFMNSKRCAVFVAEHSGEVVGFIVGGIEDNWFSDERSVTDVAFYVRPLYRVYAVGLVKRLRTWGQTFQRVKDITLGISSGLDSNERTGRMYEHLGMQRVGGIFIQRFNEERPDE</sequence>
<evidence type="ECO:0000313" key="5">
    <source>
        <dbReference type="Proteomes" id="UP000287865"/>
    </source>
</evidence>
<dbReference type="RefSeq" id="WP_111568082.1">
    <property type="nucleotide sequence ID" value="NZ_PIPK01000001.1"/>
</dbReference>
<dbReference type="Pfam" id="PF00583">
    <property type="entry name" value="Acetyltransf_1"/>
    <property type="match status" value="1"/>
</dbReference>
<dbReference type="AlphaFoldDB" id="A0A327X4D2"/>
<dbReference type="EMBL" id="PIPK01000001">
    <property type="protein sequence ID" value="RUO28427.1"/>
    <property type="molecule type" value="Genomic_DNA"/>
</dbReference>
<dbReference type="InterPro" id="IPR000182">
    <property type="entry name" value="GNAT_dom"/>
</dbReference>
<evidence type="ECO:0000259" key="1">
    <source>
        <dbReference type="PROSITE" id="PS51186"/>
    </source>
</evidence>
<evidence type="ECO:0000313" key="2">
    <source>
        <dbReference type="EMBL" id="RAK01601.1"/>
    </source>
</evidence>
<proteinExistence type="predicted"/>
<dbReference type="SUPFAM" id="SSF55729">
    <property type="entry name" value="Acyl-CoA N-acyltransferases (Nat)"/>
    <property type="match status" value="1"/>
</dbReference>
<keyword evidence="5" id="KW-1185">Reference proteome</keyword>
<dbReference type="Proteomes" id="UP000249203">
    <property type="component" value="Unassembled WGS sequence"/>
</dbReference>
<evidence type="ECO:0000313" key="3">
    <source>
        <dbReference type="EMBL" id="RUO28427.1"/>
    </source>
</evidence>
<reference evidence="3 5" key="1">
    <citation type="journal article" date="2018" name="Front. Microbiol.">
        <title>Genome-Based Analysis Reveals the Taxonomy and Diversity of the Family Idiomarinaceae.</title>
        <authorList>
            <person name="Liu Y."/>
            <person name="Lai Q."/>
            <person name="Shao Z."/>
        </authorList>
    </citation>
    <scope>NUCLEOTIDE SEQUENCE [LARGE SCALE GENOMIC DNA]</scope>
    <source>
        <strain evidence="3 5">CF12-14</strain>
    </source>
</reference>
<dbReference type="InterPro" id="IPR016181">
    <property type="entry name" value="Acyl_CoA_acyltransferase"/>
</dbReference>
<dbReference type="EMBL" id="QLMD01000001">
    <property type="protein sequence ID" value="RAK01601.1"/>
    <property type="molecule type" value="Genomic_DNA"/>
</dbReference>
<organism evidence="2 4">
    <name type="scientific">Aliidiomarina maris</name>
    <dbReference type="NCBI Taxonomy" id="531312"/>
    <lineage>
        <taxon>Bacteria</taxon>
        <taxon>Pseudomonadati</taxon>
        <taxon>Pseudomonadota</taxon>
        <taxon>Gammaproteobacteria</taxon>
        <taxon>Alteromonadales</taxon>
        <taxon>Idiomarinaceae</taxon>
        <taxon>Aliidiomarina</taxon>
    </lineage>
</organism>
<protein>
    <recommendedName>
        <fullName evidence="1">N-acetyltransferase domain-containing protein</fullName>
    </recommendedName>
</protein>
<dbReference type="Proteomes" id="UP000287865">
    <property type="component" value="Unassembled WGS sequence"/>
</dbReference>